<dbReference type="EMBL" id="BAOS01000045">
    <property type="protein sequence ID" value="GAX62980.1"/>
    <property type="molecule type" value="Genomic_DNA"/>
</dbReference>
<proteinExistence type="predicted"/>
<dbReference type="SUPFAM" id="SSF53756">
    <property type="entry name" value="UDP-Glycosyltransferase/glycogen phosphorylase"/>
    <property type="match status" value="1"/>
</dbReference>
<accession>A0A286U4A6</accession>
<protein>
    <submittedName>
        <fullName evidence="1">Glycosyltransferase, group 1 family protein</fullName>
    </submittedName>
</protein>
<name>A0A286U4A6_9BACT</name>
<dbReference type="Gene3D" id="3.40.50.2000">
    <property type="entry name" value="Glycogen Phosphorylase B"/>
    <property type="match status" value="2"/>
</dbReference>
<dbReference type="Proteomes" id="UP000218542">
    <property type="component" value="Unassembled WGS sequence"/>
</dbReference>
<dbReference type="Pfam" id="PF13692">
    <property type="entry name" value="Glyco_trans_1_4"/>
    <property type="match status" value="1"/>
</dbReference>
<dbReference type="PANTHER" id="PTHR12526">
    <property type="entry name" value="GLYCOSYLTRANSFERASE"/>
    <property type="match status" value="1"/>
</dbReference>
<sequence length="409" mass="46403">MNFLFISNHFKGNIDRKPTATYKRMEMFISAVKELGTLDMLFYVPSDIDTSKSAVAKFQQSLSSYWDVDIKLFLCPRVEHKERMTRWGLYGAGAFSFFKQLRSAGTSGLRQVQAFRDCLQRKPTSIIAHRLESICPLLLTNHTDIPVYFDLDDIEHVALIRNIGQPPRWMGKPLLYLQVPALWWGERRAIKMARKTFVCSEKDRNYLQNFWGLSGVRVVPNAAAIPKPLSHTNSQVLLFIGSYNYTPNVIAAEYLINKIWPYVYKAVPDARLLIAGTYPENISCFKTKIPGVEFTGFVDDLDKLYQQSRVICCPILSGGGTRLKIIEAAAYGKPVVSTTIGAEGIEMYDGRELLLRDDPASFAEACIDLLNSINLCNKLGSAAREVTIRNYDRNNVIRLIKQYITEVNE</sequence>
<reference evidence="2" key="1">
    <citation type="journal article" date="2017" name="Environ. Microbiol. Rep.">
        <title>Genetic Diversity of Marine Anaerobic Ammonium-Oxidizing Bacteria as Revealed by Genomic and Proteomic Analyses of 'Candidatus Scalindua japonica'.</title>
        <authorList>
            <person name="Oshiki M."/>
            <person name="Mizuto K."/>
            <person name="Kimura Z."/>
            <person name="Kindaichi T."/>
            <person name="Satoh H."/>
            <person name="Okabe S."/>
        </authorList>
    </citation>
    <scope>NUCLEOTIDE SEQUENCE [LARGE SCALE GENOMIC DNA]</scope>
    <source>
        <strain evidence="2">husup-a2</strain>
    </source>
</reference>
<dbReference type="OrthoDB" id="9807209at2"/>
<comment type="caution">
    <text evidence="1">The sequence shown here is derived from an EMBL/GenBank/DDBJ whole genome shotgun (WGS) entry which is preliminary data.</text>
</comment>
<dbReference type="GO" id="GO:0016757">
    <property type="term" value="F:glycosyltransferase activity"/>
    <property type="evidence" value="ECO:0007669"/>
    <property type="project" value="TreeGrafter"/>
</dbReference>
<dbReference type="CDD" id="cd03801">
    <property type="entry name" value="GT4_PimA-like"/>
    <property type="match status" value="1"/>
</dbReference>
<evidence type="ECO:0000313" key="1">
    <source>
        <dbReference type="EMBL" id="GAX62980.1"/>
    </source>
</evidence>
<dbReference type="PANTHER" id="PTHR12526:SF600">
    <property type="entry name" value="GLYCOSYL TRANSFERASE GROUP 1"/>
    <property type="match status" value="1"/>
</dbReference>
<keyword evidence="1" id="KW-0808">Transferase</keyword>
<evidence type="ECO:0000313" key="2">
    <source>
        <dbReference type="Proteomes" id="UP000218542"/>
    </source>
</evidence>
<dbReference type="AlphaFoldDB" id="A0A286U4A6"/>
<gene>
    <name evidence="1" type="ORF">SCALIN_C45_0138</name>
</gene>
<organism evidence="1 2">
    <name type="scientific">Candidatus Scalindua japonica</name>
    <dbReference type="NCBI Taxonomy" id="1284222"/>
    <lineage>
        <taxon>Bacteria</taxon>
        <taxon>Pseudomonadati</taxon>
        <taxon>Planctomycetota</taxon>
        <taxon>Candidatus Brocadiia</taxon>
        <taxon>Candidatus Brocadiales</taxon>
        <taxon>Candidatus Scalinduaceae</taxon>
        <taxon>Candidatus Scalindua</taxon>
    </lineage>
</organism>
<keyword evidence="2" id="KW-1185">Reference proteome</keyword>